<dbReference type="InterPro" id="IPR010281">
    <property type="entry name" value="DUF885"/>
</dbReference>
<evidence type="ECO:0000313" key="3">
    <source>
        <dbReference type="Proteomes" id="UP001597110"/>
    </source>
</evidence>
<dbReference type="PANTHER" id="PTHR33361">
    <property type="entry name" value="GLR0591 PROTEIN"/>
    <property type="match status" value="1"/>
</dbReference>
<gene>
    <name evidence="2" type="ORF">ACFQ0E_04535</name>
</gene>
<keyword evidence="3" id="KW-1185">Reference proteome</keyword>
<sequence>MKPLALAIALTLFAAVAAPPAFAHAAPPAPATSATKAPPAWVAASNAHAQVLLRATLPFQPEQASFFGIPGYDDQVTDLRPDNVARARQATLAARATLQKALQLERDPDVRQDLAIMVQAANDSVEASQINERLLLPFADAPQLVFQGVRGLLSEQTPPERRAKALTRLKTYVGMTPDTVPIMTLARQRYEERAGNARLLRPTKLEVEQALGNAETYVAGIRKLFAQYKVDGADPALDALEKQVADYVAWVRSDVLPQARTDTRLPPELYALQLKQVGIEIPPQLLIQRARLSFMETRAAMQRLAPLVAKEKGFAETDYRSVIRALKRDTIPNDQLETRYRTVIDAIDPIIRREGIVDVPQRPMVMRLGTEAESAAQPAPHFLPAPLIGNTGQQGQFVLPLGNPNLGASERFDDFNFPAVAWTLSAHEGRPGHELQFTAMVERGVSLARTLFAFNSVNVEGWALYAEAEMVPYLPLDGQLVALQFRLLRAARAMLDPMLNLGMIDRERAGKVLSEDVGLSPAMVRQELDRYTFNAPGQAGSYFYGYARILELRAETELALGEKFDRLAFNNFLLDQGMLPPDLLAKAVRERFVPEQQQKKR</sequence>
<evidence type="ECO:0000256" key="1">
    <source>
        <dbReference type="SAM" id="SignalP"/>
    </source>
</evidence>
<dbReference type="Pfam" id="PF05960">
    <property type="entry name" value="DUF885"/>
    <property type="match status" value="1"/>
</dbReference>
<accession>A0ABW2Y8H5</accession>
<dbReference type="EMBL" id="JBHTIF010000001">
    <property type="protein sequence ID" value="MFD0724862.1"/>
    <property type="molecule type" value="Genomic_DNA"/>
</dbReference>
<keyword evidence="1" id="KW-0732">Signal</keyword>
<dbReference type="RefSeq" id="WP_386822499.1">
    <property type="nucleotide sequence ID" value="NZ_JBHTIF010000001.1"/>
</dbReference>
<dbReference type="Proteomes" id="UP001597110">
    <property type="component" value="Unassembled WGS sequence"/>
</dbReference>
<feature type="signal peptide" evidence="1">
    <location>
        <begin position="1"/>
        <end position="25"/>
    </location>
</feature>
<organism evidence="2 3">
    <name type="scientific">Lysobacter brunescens</name>
    <dbReference type="NCBI Taxonomy" id="262323"/>
    <lineage>
        <taxon>Bacteria</taxon>
        <taxon>Pseudomonadati</taxon>
        <taxon>Pseudomonadota</taxon>
        <taxon>Gammaproteobacteria</taxon>
        <taxon>Lysobacterales</taxon>
        <taxon>Lysobacteraceae</taxon>
        <taxon>Lysobacter</taxon>
    </lineage>
</organism>
<dbReference type="PANTHER" id="PTHR33361:SF2">
    <property type="entry name" value="DUF885 DOMAIN-CONTAINING PROTEIN"/>
    <property type="match status" value="1"/>
</dbReference>
<comment type="caution">
    <text evidence="2">The sequence shown here is derived from an EMBL/GenBank/DDBJ whole genome shotgun (WGS) entry which is preliminary data.</text>
</comment>
<feature type="chain" id="PRO_5045299876" evidence="1">
    <location>
        <begin position="26"/>
        <end position="601"/>
    </location>
</feature>
<proteinExistence type="predicted"/>
<evidence type="ECO:0000313" key="2">
    <source>
        <dbReference type="EMBL" id="MFD0724862.1"/>
    </source>
</evidence>
<protein>
    <submittedName>
        <fullName evidence="2">DUF885 domain-containing protein</fullName>
    </submittedName>
</protein>
<reference evidence="3" key="1">
    <citation type="journal article" date="2019" name="Int. J. Syst. Evol. Microbiol.">
        <title>The Global Catalogue of Microorganisms (GCM) 10K type strain sequencing project: providing services to taxonomists for standard genome sequencing and annotation.</title>
        <authorList>
            <consortium name="The Broad Institute Genomics Platform"/>
            <consortium name="The Broad Institute Genome Sequencing Center for Infectious Disease"/>
            <person name="Wu L."/>
            <person name="Ma J."/>
        </authorList>
    </citation>
    <scope>NUCLEOTIDE SEQUENCE [LARGE SCALE GENOMIC DNA]</scope>
    <source>
        <strain evidence="3">CCUG 55585</strain>
    </source>
</reference>
<name>A0ABW2Y8H5_9GAMM</name>